<evidence type="ECO:0000256" key="10">
    <source>
        <dbReference type="SAM" id="Phobius"/>
    </source>
</evidence>
<comment type="subcellular location">
    <subcellularLocation>
        <location evidence="1">Cell inner membrane</location>
        <topology evidence="1">Single-pass membrane protein</topology>
    </subcellularLocation>
</comment>
<evidence type="ECO:0000256" key="3">
    <source>
        <dbReference type="ARBA" id="ARBA00022475"/>
    </source>
</evidence>
<dbReference type="NCBIfam" id="TIGR01708">
    <property type="entry name" value="typeII_sec_gspH"/>
    <property type="match status" value="1"/>
</dbReference>
<evidence type="ECO:0000256" key="1">
    <source>
        <dbReference type="ARBA" id="ARBA00004377"/>
    </source>
</evidence>
<dbReference type="PRINTS" id="PR00885">
    <property type="entry name" value="BCTERIALGSPH"/>
</dbReference>
<evidence type="ECO:0000313" key="12">
    <source>
        <dbReference type="EMBL" id="VAX09534.1"/>
    </source>
</evidence>
<dbReference type="SUPFAM" id="SSF54523">
    <property type="entry name" value="Pili subunits"/>
    <property type="match status" value="1"/>
</dbReference>
<evidence type="ECO:0000256" key="2">
    <source>
        <dbReference type="ARBA" id="ARBA00021549"/>
    </source>
</evidence>
<dbReference type="InterPro" id="IPR022346">
    <property type="entry name" value="T2SS_GspH"/>
</dbReference>
<organism evidence="12">
    <name type="scientific">hydrothermal vent metagenome</name>
    <dbReference type="NCBI Taxonomy" id="652676"/>
    <lineage>
        <taxon>unclassified sequences</taxon>
        <taxon>metagenomes</taxon>
        <taxon>ecological metagenomes</taxon>
    </lineage>
</organism>
<evidence type="ECO:0000256" key="6">
    <source>
        <dbReference type="ARBA" id="ARBA00022692"/>
    </source>
</evidence>
<keyword evidence="8 10" id="KW-0472">Membrane</keyword>
<reference evidence="12" key="1">
    <citation type="submission" date="2018-06" db="EMBL/GenBank/DDBJ databases">
        <authorList>
            <person name="Zhirakovskaya E."/>
        </authorList>
    </citation>
    <scope>NUCLEOTIDE SEQUENCE</scope>
</reference>
<evidence type="ECO:0000256" key="8">
    <source>
        <dbReference type="ARBA" id="ARBA00023136"/>
    </source>
</evidence>
<keyword evidence="5" id="KW-0997">Cell inner membrane</keyword>
<dbReference type="Pfam" id="PF07963">
    <property type="entry name" value="N_methyl"/>
    <property type="match status" value="1"/>
</dbReference>
<evidence type="ECO:0000256" key="5">
    <source>
        <dbReference type="ARBA" id="ARBA00022519"/>
    </source>
</evidence>
<dbReference type="InterPro" id="IPR045584">
    <property type="entry name" value="Pilin-like"/>
</dbReference>
<keyword evidence="6 10" id="KW-0812">Transmembrane</keyword>
<keyword evidence="3" id="KW-1003">Cell membrane</keyword>
<proteinExistence type="predicted"/>
<dbReference type="GO" id="GO:0015628">
    <property type="term" value="P:protein secretion by the type II secretion system"/>
    <property type="evidence" value="ECO:0007669"/>
    <property type="project" value="InterPro"/>
</dbReference>
<dbReference type="AlphaFoldDB" id="A0A3B1BC93"/>
<keyword evidence="4" id="KW-0488">Methylation</keyword>
<keyword evidence="7 10" id="KW-1133">Transmembrane helix</keyword>
<feature type="transmembrane region" description="Helical" evidence="10">
    <location>
        <begin position="21"/>
        <end position="45"/>
    </location>
</feature>
<dbReference type="GO" id="GO:0005886">
    <property type="term" value="C:plasma membrane"/>
    <property type="evidence" value="ECO:0007669"/>
    <property type="project" value="UniProtKB-SubCell"/>
</dbReference>
<dbReference type="Pfam" id="PF12019">
    <property type="entry name" value="GspH"/>
    <property type="match status" value="1"/>
</dbReference>
<dbReference type="InterPro" id="IPR002416">
    <property type="entry name" value="T2SS_protein-GspH"/>
</dbReference>
<dbReference type="PROSITE" id="PS00409">
    <property type="entry name" value="PROKAR_NTER_METHYL"/>
    <property type="match status" value="1"/>
</dbReference>
<dbReference type="EMBL" id="UOFX01000053">
    <property type="protein sequence ID" value="VAX09534.1"/>
    <property type="molecule type" value="Genomic_DNA"/>
</dbReference>
<dbReference type="Gene3D" id="3.55.40.10">
    <property type="entry name" value="minor pseudopilin epsh domain"/>
    <property type="match status" value="1"/>
</dbReference>
<dbReference type="InterPro" id="IPR049875">
    <property type="entry name" value="TypeII_GspH"/>
</dbReference>
<feature type="domain" description="General secretion pathway GspH" evidence="11">
    <location>
        <begin position="63"/>
        <end position="184"/>
    </location>
</feature>
<evidence type="ECO:0000256" key="4">
    <source>
        <dbReference type="ARBA" id="ARBA00022481"/>
    </source>
</evidence>
<accession>A0A3B1BC93</accession>
<protein>
    <recommendedName>
        <fullName evidence="2">Type II secretion system protein H</fullName>
    </recommendedName>
    <alternativeName>
        <fullName evidence="9">General secretion pathway protein H</fullName>
    </alternativeName>
</protein>
<sequence length="196" mass="21652">MREASTTGLPFCHKPPIQKHHAAGFTLLELVIAAFIVALISTGFIRLSIGFSNPAQSLENESKRLYRLMGLAAQEAILQGREIGVLVEQDAYRFLFQGKQYWETFSADDLLQRRQLPQGWALVLRQDDQVIVSAAVPLDDDGVEDKKNMPAPTIRFYANGEVAPFQLSIYAADNSEPYIVVAQANGEIEMIAAAAN</sequence>
<evidence type="ECO:0000256" key="9">
    <source>
        <dbReference type="ARBA" id="ARBA00030775"/>
    </source>
</evidence>
<name>A0A3B1BC93_9ZZZZ</name>
<dbReference type="InterPro" id="IPR012902">
    <property type="entry name" value="N_methyl_site"/>
</dbReference>
<gene>
    <name evidence="12" type="ORF">MNBD_GAMMA26-322</name>
</gene>
<evidence type="ECO:0000259" key="11">
    <source>
        <dbReference type="Pfam" id="PF12019"/>
    </source>
</evidence>
<evidence type="ECO:0000256" key="7">
    <source>
        <dbReference type="ARBA" id="ARBA00022989"/>
    </source>
</evidence>
<dbReference type="GO" id="GO:0015627">
    <property type="term" value="C:type II protein secretion system complex"/>
    <property type="evidence" value="ECO:0007669"/>
    <property type="project" value="InterPro"/>
</dbReference>